<feature type="region of interest" description="Disordered" evidence="1">
    <location>
        <begin position="1"/>
        <end position="57"/>
    </location>
</feature>
<proteinExistence type="predicted"/>
<evidence type="ECO:0000313" key="2">
    <source>
        <dbReference type="EMBL" id="CAD7450093.1"/>
    </source>
</evidence>
<name>A0A7R9I761_9NEOP</name>
<dbReference type="EMBL" id="OD573509">
    <property type="protein sequence ID" value="CAD7450093.1"/>
    <property type="molecule type" value="Genomic_DNA"/>
</dbReference>
<sequence length="111" mass="12267">MTKAAEEPAGVHVGGPGGSNSLNNQGLVHHRQRLNSPEEGHFQGQLRRDHGACNNSNQLLSHHHLNEELQELAQNPSLESDSEEDKPSRTFTKKNMATAFHRIQGLQMLAD</sequence>
<dbReference type="AlphaFoldDB" id="A0A7R9I761"/>
<accession>A0A7R9I761</accession>
<evidence type="ECO:0000256" key="1">
    <source>
        <dbReference type="SAM" id="MobiDB-lite"/>
    </source>
</evidence>
<reference evidence="2" key="1">
    <citation type="submission" date="2020-11" db="EMBL/GenBank/DDBJ databases">
        <authorList>
            <person name="Tran Van P."/>
        </authorList>
    </citation>
    <scope>NUCLEOTIDE SEQUENCE</scope>
</reference>
<protein>
    <submittedName>
        <fullName evidence="2">Uncharacterized protein</fullName>
    </submittedName>
</protein>
<gene>
    <name evidence="2" type="ORF">TBIB3V08_LOCUS12364</name>
</gene>
<feature type="region of interest" description="Disordered" evidence="1">
    <location>
        <begin position="70"/>
        <end position="91"/>
    </location>
</feature>
<organism evidence="2">
    <name type="scientific">Timema bartmani</name>
    <dbReference type="NCBI Taxonomy" id="61472"/>
    <lineage>
        <taxon>Eukaryota</taxon>
        <taxon>Metazoa</taxon>
        <taxon>Ecdysozoa</taxon>
        <taxon>Arthropoda</taxon>
        <taxon>Hexapoda</taxon>
        <taxon>Insecta</taxon>
        <taxon>Pterygota</taxon>
        <taxon>Neoptera</taxon>
        <taxon>Polyneoptera</taxon>
        <taxon>Phasmatodea</taxon>
        <taxon>Timematodea</taxon>
        <taxon>Timematoidea</taxon>
        <taxon>Timematidae</taxon>
        <taxon>Timema</taxon>
    </lineage>
</organism>
<feature type="compositionally biased region" description="Basic and acidic residues" evidence="1">
    <location>
        <begin position="36"/>
        <end position="51"/>
    </location>
</feature>